<evidence type="ECO:0000256" key="1">
    <source>
        <dbReference type="SAM" id="Phobius"/>
    </source>
</evidence>
<keyword evidence="1" id="KW-0472">Membrane</keyword>
<protein>
    <recommendedName>
        <fullName evidence="2">DUF7657 domain-containing protein</fullName>
    </recommendedName>
</protein>
<dbReference type="EMBL" id="JACHKZ010000035">
    <property type="protein sequence ID" value="MBB6579666.1"/>
    <property type="molecule type" value="Genomic_DNA"/>
</dbReference>
<gene>
    <name evidence="3" type="ORF">HNP33_003782</name>
</gene>
<evidence type="ECO:0000313" key="3">
    <source>
        <dbReference type="EMBL" id="MBB6579666.1"/>
    </source>
</evidence>
<feature type="transmembrane region" description="Helical" evidence="1">
    <location>
        <begin position="338"/>
        <end position="357"/>
    </location>
</feature>
<dbReference type="InterPro" id="IPR056074">
    <property type="entry name" value="DUF7657"/>
</dbReference>
<keyword evidence="4" id="KW-1185">Reference proteome</keyword>
<organism evidence="3 4">
    <name type="scientific">Comamonas odontotermitis</name>
    <dbReference type="NCBI Taxonomy" id="379895"/>
    <lineage>
        <taxon>Bacteria</taxon>
        <taxon>Pseudomonadati</taxon>
        <taxon>Pseudomonadota</taxon>
        <taxon>Betaproteobacteria</taxon>
        <taxon>Burkholderiales</taxon>
        <taxon>Comamonadaceae</taxon>
        <taxon>Comamonas</taxon>
    </lineage>
</organism>
<accession>A0ABR6RKH2</accession>
<feature type="domain" description="DUF7657" evidence="2">
    <location>
        <begin position="9"/>
        <end position="391"/>
    </location>
</feature>
<dbReference type="Proteomes" id="UP000562492">
    <property type="component" value="Unassembled WGS sequence"/>
</dbReference>
<proteinExistence type="predicted"/>
<feature type="transmembrane region" description="Helical" evidence="1">
    <location>
        <begin position="193"/>
        <end position="223"/>
    </location>
</feature>
<comment type="caution">
    <text evidence="3">The sequence shown here is derived from an EMBL/GenBank/DDBJ whole genome shotgun (WGS) entry which is preliminary data.</text>
</comment>
<feature type="transmembrane region" description="Helical" evidence="1">
    <location>
        <begin position="377"/>
        <end position="398"/>
    </location>
</feature>
<dbReference type="RefSeq" id="WP_184711269.1">
    <property type="nucleotide sequence ID" value="NZ_JACHKZ010000035.1"/>
</dbReference>
<keyword evidence="1" id="KW-1133">Transmembrane helix</keyword>
<keyword evidence="1" id="KW-0812">Transmembrane</keyword>
<sequence>MKKIQFKQIFLFLFLLTGIIYISNTWSPSSYAYFLKDHLGYEEIKPDFGQARPVRSDEWAVVTPMTQATVRNHFERYNKTSLYQEDLRINYGLPIADWGIIFKPTMWLYGLVNPAYAYSFHWFAIFSLFIGGYAFLFTKFGATNKIALLLSFGLYFTGFSQFWWNEKGPLIALFPWVIIPFFLKIKPIWQLSLFYYFAVSWLLTNLYPPVQISLAFVGFIVLLLLQPKLFKLPTFVYLLIFAGLAAGTAALYLYDYLKETSATVYPGGRHFSGGNVPSRFWLSWLFPGINFSWSYKDLIGMNMSEVGAVGMYYYISVLCLLNYKNFHTLWLEKENQKIFVGLTIAFFMQCAWMFLPVPANVGMILLWDNVQPLRMQFASGVILTFLVFYTANIVGIVFSWHRLLLLLIIATAGWGFFKYTIAPTRWEDLVFLPIIGLAYLAARNKPHRAHSAIIIASVIFGTLFFGRFNPLQSAWPIFNLEDNHVVKYLRNEEKVNDNLLVVTDLPGATANGFGFRSLSHVTPVPHMDFWKKSFPETSADELNYIFNRYSHINPYPSLRPSLRQADSLEVPINRFSKMKNAVAVQNYSSKLDKIGMFNIDKIYADAVVFNGWGGWQGEMKSRDIEIMVEPPSPHQIEWITTIRSDLPRNTANKISALNGFRLTLPRSDGTLPHCLSLISVDQKTGVRYLMDNPPTLPYCQSSIN</sequence>
<evidence type="ECO:0000259" key="2">
    <source>
        <dbReference type="Pfam" id="PF24677"/>
    </source>
</evidence>
<evidence type="ECO:0000313" key="4">
    <source>
        <dbReference type="Proteomes" id="UP000562492"/>
    </source>
</evidence>
<feature type="transmembrane region" description="Helical" evidence="1">
    <location>
        <begin position="403"/>
        <end position="420"/>
    </location>
</feature>
<feature type="transmembrane region" description="Helical" evidence="1">
    <location>
        <begin position="235"/>
        <end position="257"/>
    </location>
</feature>
<reference evidence="3 4" key="1">
    <citation type="submission" date="2020-08" db="EMBL/GenBank/DDBJ databases">
        <title>Functional genomics of gut bacteria from endangered species of beetles.</title>
        <authorList>
            <person name="Carlos-Shanley C."/>
        </authorList>
    </citation>
    <scope>NUCLEOTIDE SEQUENCE [LARGE SCALE GENOMIC DNA]</scope>
    <source>
        <strain evidence="3 4">S00124</strain>
    </source>
</reference>
<name>A0ABR6RKH2_9BURK</name>
<feature type="transmembrane region" description="Helical" evidence="1">
    <location>
        <begin position="115"/>
        <end position="137"/>
    </location>
</feature>
<feature type="transmembrane region" description="Helical" evidence="1">
    <location>
        <begin position="146"/>
        <end position="164"/>
    </location>
</feature>
<feature type="transmembrane region" description="Helical" evidence="1">
    <location>
        <begin position="449"/>
        <end position="468"/>
    </location>
</feature>
<dbReference type="Pfam" id="PF24677">
    <property type="entry name" value="DUF7657"/>
    <property type="match status" value="1"/>
</dbReference>
<feature type="transmembrane region" description="Helical" evidence="1">
    <location>
        <begin position="307"/>
        <end position="326"/>
    </location>
</feature>